<dbReference type="Proteomes" id="UP000887565">
    <property type="component" value="Unplaced"/>
</dbReference>
<reference evidence="2" key="1">
    <citation type="submission" date="2022-11" db="UniProtKB">
        <authorList>
            <consortium name="WormBaseParasite"/>
        </authorList>
    </citation>
    <scope>IDENTIFICATION</scope>
</reference>
<dbReference type="WBParaSite" id="nRc.2.0.1.t47387-RA">
    <property type="protein sequence ID" value="nRc.2.0.1.t47387-RA"/>
    <property type="gene ID" value="nRc.2.0.1.g47387"/>
</dbReference>
<proteinExistence type="predicted"/>
<accession>A0A915L977</accession>
<dbReference type="AlphaFoldDB" id="A0A915L977"/>
<organism evidence="1 2">
    <name type="scientific">Romanomermis culicivorax</name>
    <name type="common">Nematode worm</name>
    <dbReference type="NCBI Taxonomy" id="13658"/>
    <lineage>
        <taxon>Eukaryota</taxon>
        <taxon>Metazoa</taxon>
        <taxon>Ecdysozoa</taxon>
        <taxon>Nematoda</taxon>
        <taxon>Enoplea</taxon>
        <taxon>Dorylaimia</taxon>
        <taxon>Mermithida</taxon>
        <taxon>Mermithoidea</taxon>
        <taxon>Mermithidae</taxon>
        <taxon>Romanomermis</taxon>
    </lineage>
</organism>
<protein>
    <submittedName>
        <fullName evidence="2">Uncharacterized protein</fullName>
    </submittedName>
</protein>
<keyword evidence="1" id="KW-1185">Reference proteome</keyword>
<name>A0A915L977_ROMCU</name>
<evidence type="ECO:0000313" key="2">
    <source>
        <dbReference type="WBParaSite" id="nRc.2.0.1.t47387-RA"/>
    </source>
</evidence>
<sequence length="76" mass="8212">MNSSGRSWAIEFFKQPRLPADDEIFGLKLCVDKFKFSGKGGGGGGGGSNGATFDYKIKLTKIQGVLECQINEPKKI</sequence>
<evidence type="ECO:0000313" key="1">
    <source>
        <dbReference type="Proteomes" id="UP000887565"/>
    </source>
</evidence>